<dbReference type="Pfam" id="PF14659">
    <property type="entry name" value="Phage_int_SAM_3"/>
    <property type="match status" value="1"/>
</dbReference>
<dbReference type="EMBL" id="CP001720">
    <property type="protein sequence ID" value="ACV64400.1"/>
    <property type="molecule type" value="Genomic_DNA"/>
</dbReference>
<evidence type="ECO:0000313" key="10">
    <source>
        <dbReference type="Proteomes" id="UP000002217"/>
    </source>
</evidence>
<evidence type="ECO:0000256" key="6">
    <source>
        <dbReference type="PROSITE-ProRule" id="PRU01248"/>
    </source>
</evidence>
<dbReference type="RefSeq" id="WP_015759086.1">
    <property type="nucleotide sequence ID" value="NC_013216.1"/>
</dbReference>
<dbReference type="GO" id="GO:0003677">
    <property type="term" value="F:DNA binding"/>
    <property type="evidence" value="ECO:0007669"/>
    <property type="project" value="UniProtKB-UniRule"/>
</dbReference>
<proteinExistence type="inferred from homology"/>
<keyword evidence="5" id="KW-0233">DNA recombination</keyword>
<evidence type="ECO:0000256" key="1">
    <source>
        <dbReference type="ARBA" id="ARBA00003283"/>
    </source>
</evidence>
<organism evidence="9 10">
    <name type="scientific">Desulfofarcimen acetoxidans (strain ATCC 49208 / DSM 771 / KCTC 5769 / VKM B-1644 / 5575)</name>
    <name type="common">Desulfotomaculum acetoxidans</name>
    <dbReference type="NCBI Taxonomy" id="485916"/>
    <lineage>
        <taxon>Bacteria</taxon>
        <taxon>Bacillati</taxon>
        <taxon>Bacillota</taxon>
        <taxon>Clostridia</taxon>
        <taxon>Eubacteriales</taxon>
        <taxon>Peptococcaceae</taxon>
        <taxon>Desulfofarcimen</taxon>
    </lineage>
</organism>
<evidence type="ECO:0000259" key="7">
    <source>
        <dbReference type="PROSITE" id="PS51898"/>
    </source>
</evidence>
<dbReference type="PANTHER" id="PTHR30629">
    <property type="entry name" value="PROPHAGE INTEGRASE"/>
    <property type="match status" value="1"/>
</dbReference>
<dbReference type="KEGG" id="dae:Dtox_3691"/>
<dbReference type="Pfam" id="PF00589">
    <property type="entry name" value="Phage_integrase"/>
    <property type="match status" value="1"/>
</dbReference>
<dbReference type="InterPro" id="IPR013762">
    <property type="entry name" value="Integrase-like_cat_sf"/>
</dbReference>
<keyword evidence="3" id="KW-0229">DNA integration</keyword>
<gene>
    <name evidence="9" type="ordered locus">Dtox_3691</name>
</gene>
<dbReference type="GO" id="GO:0015074">
    <property type="term" value="P:DNA integration"/>
    <property type="evidence" value="ECO:0007669"/>
    <property type="project" value="UniProtKB-KW"/>
</dbReference>
<dbReference type="InterPro" id="IPR010998">
    <property type="entry name" value="Integrase_recombinase_N"/>
</dbReference>
<comment type="function">
    <text evidence="1">Site-specific tyrosine recombinase, which acts by catalyzing the cutting and rejoining of the recombining DNA molecules.</text>
</comment>
<reference evidence="9 10" key="1">
    <citation type="journal article" date="2009" name="Stand. Genomic Sci.">
        <title>Complete genome sequence of Desulfotomaculum acetoxidans type strain (5575).</title>
        <authorList>
            <person name="Spring S."/>
            <person name="Lapidus A."/>
            <person name="Schroder M."/>
            <person name="Gleim D."/>
            <person name="Sims D."/>
            <person name="Meincke L."/>
            <person name="Glavina Del Rio T."/>
            <person name="Tice H."/>
            <person name="Copeland A."/>
            <person name="Cheng J.F."/>
            <person name="Lucas S."/>
            <person name="Chen F."/>
            <person name="Nolan M."/>
            <person name="Bruce D."/>
            <person name="Goodwin L."/>
            <person name="Pitluck S."/>
            <person name="Ivanova N."/>
            <person name="Mavromatis K."/>
            <person name="Mikhailova N."/>
            <person name="Pati A."/>
            <person name="Chen A."/>
            <person name="Palaniappan K."/>
            <person name="Land M."/>
            <person name="Hauser L."/>
            <person name="Chang Y.J."/>
            <person name="Jeffries C.D."/>
            <person name="Chain P."/>
            <person name="Saunders E."/>
            <person name="Brettin T."/>
            <person name="Detter J.C."/>
            <person name="Goker M."/>
            <person name="Bristow J."/>
            <person name="Eisen J.A."/>
            <person name="Markowitz V."/>
            <person name="Hugenholtz P."/>
            <person name="Kyrpides N.C."/>
            <person name="Klenk H.P."/>
            <person name="Han C."/>
        </authorList>
    </citation>
    <scope>NUCLEOTIDE SEQUENCE [LARGE SCALE GENOMIC DNA]</scope>
    <source>
        <strain evidence="10">ATCC 49208 / DSM 771 / VKM B-1644</strain>
    </source>
</reference>
<dbReference type="Gene3D" id="1.10.443.10">
    <property type="entry name" value="Intergrase catalytic core"/>
    <property type="match status" value="1"/>
</dbReference>
<dbReference type="InterPro" id="IPR050808">
    <property type="entry name" value="Phage_Integrase"/>
</dbReference>
<name>C8VWN6_DESAS</name>
<keyword evidence="10" id="KW-1185">Reference proteome</keyword>
<dbReference type="PANTHER" id="PTHR30629:SF2">
    <property type="entry name" value="PROPHAGE INTEGRASE INTS-RELATED"/>
    <property type="match status" value="1"/>
</dbReference>
<dbReference type="PROSITE" id="PS51898">
    <property type="entry name" value="TYR_RECOMBINASE"/>
    <property type="match status" value="1"/>
</dbReference>
<dbReference type="SUPFAM" id="SSF56349">
    <property type="entry name" value="DNA breaking-rejoining enzymes"/>
    <property type="match status" value="1"/>
</dbReference>
<dbReference type="HOGENOM" id="CLU_027562_17_1_9"/>
<evidence type="ECO:0000256" key="4">
    <source>
        <dbReference type="ARBA" id="ARBA00023125"/>
    </source>
</evidence>
<evidence type="ECO:0000259" key="8">
    <source>
        <dbReference type="PROSITE" id="PS51900"/>
    </source>
</evidence>
<protein>
    <submittedName>
        <fullName evidence="9">Site-specific integrase</fullName>
    </submittedName>
</protein>
<evidence type="ECO:0000256" key="5">
    <source>
        <dbReference type="ARBA" id="ARBA00023172"/>
    </source>
</evidence>
<dbReference type="InterPro" id="IPR044068">
    <property type="entry name" value="CB"/>
</dbReference>
<accession>C8VWN6</accession>
<sequence length="370" mass="42694">MIVTGGVNGGYLRKKGKDKWEIVVEAGKDSATGIRKRISKTFNGSEKAAKNELDRIKNEVKQATYIPPTKMNLQQYLEKWMGFQKDKLAPRTYQRYQQIIDLRIIPALGKIILEELKPMQLQEFYAKLKKSPRLDGKEGTLSLDTIMYHHRILRVALNQAVKWQMIGRNPADAVDTPKQKRNQFTALDGNQTKRLLELAEGSQHYLALLLALSTGLRRGEIYGLRWKDIDFHHKTLTVNQAVKYLPGQPLIFGPPKNDFSRRTIPLPQKVFDAFQERKIAQDKMKKRLEYAYSDNDLILCQEDGSPTHPDTISSWFQKFINKHSGSNKKESTDCITQQANSNKTVNLPKIRFHDLSYPYINKIRTFYKIA</sequence>
<dbReference type="CDD" id="cd01189">
    <property type="entry name" value="INT_ICEBs1_C_like"/>
    <property type="match status" value="1"/>
</dbReference>
<dbReference type="eggNOG" id="COG0582">
    <property type="taxonomic scope" value="Bacteria"/>
</dbReference>
<dbReference type="InterPro" id="IPR011010">
    <property type="entry name" value="DNA_brk_join_enz"/>
</dbReference>
<dbReference type="InterPro" id="IPR004107">
    <property type="entry name" value="Integrase_SAM-like_N"/>
</dbReference>
<evidence type="ECO:0000313" key="9">
    <source>
        <dbReference type="EMBL" id="ACV64400.1"/>
    </source>
</evidence>
<dbReference type="OrthoDB" id="9769726at2"/>
<keyword evidence="4 6" id="KW-0238">DNA-binding</keyword>
<dbReference type="Gene3D" id="1.10.150.130">
    <property type="match status" value="1"/>
</dbReference>
<evidence type="ECO:0000256" key="3">
    <source>
        <dbReference type="ARBA" id="ARBA00022908"/>
    </source>
</evidence>
<feature type="domain" description="Tyr recombinase" evidence="7">
    <location>
        <begin position="180"/>
        <end position="370"/>
    </location>
</feature>
<feature type="domain" description="Core-binding (CB)" evidence="8">
    <location>
        <begin position="71"/>
        <end position="161"/>
    </location>
</feature>
<dbReference type="GO" id="GO:0006310">
    <property type="term" value="P:DNA recombination"/>
    <property type="evidence" value="ECO:0007669"/>
    <property type="project" value="UniProtKB-KW"/>
</dbReference>
<dbReference type="AlphaFoldDB" id="C8VWN6"/>
<dbReference type="InterPro" id="IPR002104">
    <property type="entry name" value="Integrase_catalytic"/>
</dbReference>
<evidence type="ECO:0000256" key="2">
    <source>
        <dbReference type="ARBA" id="ARBA00008857"/>
    </source>
</evidence>
<comment type="similarity">
    <text evidence="2">Belongs to the 'phage' integrase family.</text>
</comment>
<dbReference type="PROSITE" id="PS51900">
    <property type="entry name" value="CB"/>
    <property type="match status" value="1"/>
</dbReference>
<dbReference type="STRING" id="485916.Dtox_3691"/>
<dbReference type="Proteomes" id="UP000002217">
    <property type="component" value="Chromosome"/>
</dbReference>